<dbReference type="InterPro" id="IPR037208">
    <property type="entry name" value="Spo0E-like_sf"/>
</dbReference>
<organism evidence="1 2">
    <name type="scientific">Paenibacillus uliginis N3/975</name>
    <dbReference type="NCBI Taxonomy" id="1313296"/>
    <lineage>
        <taxon>Bacteria</taxon>
        <taxon>Bacillati</taxon>
        <taxon>Bacillota</taxon>
        <taxon>Bacilli</taxon>
        <taxon>Bacillales</taxon>
        <taxon>Paenibacillaceae</taxon>
        <taxon>Paenibacillus</taxon>
    </lineage>
</organism>
<protein>
    <submittedName>
        <fullName evidence="1">Spo0E like sporulation regulatory protein</fullName>
    </submittedName>
</protein>
<sequence length="59" mass="7296">MLHDEVIRQRIEESRQLLYQLEMQYGLRHPKVLKQSMHLDELINRYNRVKYREGMKPIA</sequence>
<evidence type="ECO:0000313" key="2">
    <source>
        <dbReference type="Proteomes" id="UP000192940"/>
    </source>
</evidence>
<dbReference type="Gene3D" id="4.10.280.10">
    <property type="entry name" value="Helix-loop-helix DNA-binding domain"/>
    <property type="match status" value="1"/>
</dbReference>
<dbReference type="AlphaFoldDB" id="A0A1X7HQ97"/>
<dbReference type="InterPro" id="IPR036638">
    <property type="entry name" value="HLH_DNA-bd_sf"/>
</dbReference>
<proteinExistence type="predicted"/>
<accession>A0A1X7HQ97</accession>
<evidence type="ECO:0000313" key="1">
    <source>
        <dbReference type="EMBL" id="SMF90283.1"/>
    </source>
</evidence>
<dbReference type="InterPro" id="IPR018540">
    <property type="entry name" value="Spo0E-like"/>
</dbReference>
<gene>
    <name evidence="1" type="ORF">SAMN05661091_4958</name>
</gene>
<dbReference type="RefSeq" id="WP_208915636.1">
    <property type="nucleotide sequence ID" value="NZ_LT840184.1"/>
</dbReference>
<keyword evidence="2" id="KW-1185">Reference proteome</keyword>
<dbReference type="STRING" id="1313296.SAMN05661091_4958"/>
<dbReference type="GO" id="GO:0043937">
    <property type="term" value="P:regulation of sporulation"/>
    <property type="evidence" value="ECO:0007669"/>
    <property type="project" value="InterPro"/>
</dbReference>
<dbReference type="EMBL" id="LT840184">
    <property type="protein sequence ID" value="SMF90283.1"/>
    <property type="molecule type" value="Genomic_DNA"/>
</dbReference>
<dbReference type="Pfam" id="PF09388">
    <property type="entry name" value="SpoOE-like"/>
    <property type="match status" value="1"/>
</dbReference>
<reference evidence="1 2" key="1">
    <citation type="submission" date="2017-04" db="EMBL/GenBank/DDBJ databases">
        <authorList>
            <person name="Afonso C.L."/>
            <person name="Miller P.J."/>
            <person name="Scott M.A."/>
            <person name="Spackman E."/>
            <person name="Goraichik I."/>
            <person name="Dimitrov K.M."/>
            <person name="Suarez D.L."/>
            <person name="Swayne D.E."/>
        </authorList>
    </citation>
    <scope>NUCLEOTIDE SEQUENCE [LARGE SCALE GENOMIC DNA]</scope>
    <source>
        <strain evidence="1 2">N3/975</strain>
    </source>
</reference>
<name>A0A1X7HQ97_9BACL</name>
<dbReference type="GO" id="GO:0046983">
    <property type="term" value="F:protein dimerization activity"/>
    <property type="evidence" value="ECO:0007669"/>
    <property type="project" value="InterPro"/>
</dbReference>
<dbReference type="Proteomes" id="UP000192940">
    <property type="component" value="Chromosome I"/>
</dbReference>
<dbReference type="SUPFAM" id="SSF140500">
    <property type="entry name" value="BAS1536-like"/>
    <property type="match status" value="1"/>
</dbReference>